<dbReference type="AlphaFoldDB" id="A0AAP0Q2Z9"/>
<comment type="caution">
    <text evidence="1">The sequence shown here is derived from an EMBL/GenBank/DDBJ whole genome shotgun (WGS) entry which is preliminary data.</text>
</comment>
<accession>A0AAP0Q2Z9</accession>
<keyword evidence="2" id="KW-1185">Reference proteome</keyword>
<organism evidence="1 2">
    <name type="scientific">Stephania yunnanensis</name>
    <dbReference type="NCBI Taxonomy" id="152371"/>
    <lineage>
        <taxon>Eukaryota</taxon>
        <taxon>Viridiplantae</taxon>
        <taxon>Streptophyta</taxon>
        <taxon>Embryophyta</taxon>
        <taxon>Tracheophyta</taxon>
        <taxon>Spermatophyta</taxon>
        <taxon>Magnoliopsida</taxon>
        <taxon>Ranunculales</taxon>
        <taxon>Menispermaceae</taxon>
        <taxon>Menispermoideae</taxon>
        <taxon>Cissampelideae</taxon>
        <taxon>Stephania</taxon>
    </lineage>
</organism>
<proteinExistence type="predicted"/>
<sequence>MESWESLITGAPILKGTSVYIVGDSTEINEKVARELAVMALAPDTDLVRASPLSVLIRPRE</sequence>
<evidence type="ECO:0000313" key="1">
    <source>
        <dbReference type="EMBL" id="KAK9164034.1"/>
    </source>
</evidence>
<dbReference type="EMBL" id="JBBNAF010000002">
    <property type="protein sequence ID" value="KAK9164034.1"/>
    <property type="molecule type" value="Genomic_DNA"/>
</dbReference>
<gene>
    <name evidence="1" type="ORF">Syun_004936</name>
</gene>
<protein>
    <submittedName>
        <fullName evidence="1">Uncharacterized protein</fullName>
    </submittedName>
</protein>
<reference evidence="1 2" key="1">
    <citation type="submission" date="2024-01" db="EMBL/GenBank/DDBJ databases">
        <title>Genome assemblies of Stephania.</title>
        <authorList>
            <person name="Yang L."/>
        </authorList>
    </citation>
    <scope>NUCLEOTIDE SEQUENCE [LARGE SCALE GENOMIC DNA]</scope>
    <source>
        <strain evidence="1">YNDBR</strain>
        <tissue evidence="1">Leaf</tissue>
    </source>
</reference>
<dbReference type="Proteomes" id="UP001420932">
    <property type="component" value="Unassembled WGS sequence"/>
</dbReference>
<name>A0AAP0Q2Z9_9MAGN</name>
<evidence type="ECO:0000313" key="2">
    <source>
        <dbReference type="Proteomes" id="UP001420932"/>
    </source>
</evidence>